<dbReference type="Gene3D" id="3.40.50.10420">
    <property type="entry name" value="NagB/RpiA/CoA transferase-like"/>
    <property type="match status" value="1"/>
</dbReference>
<dbReference type="EC" id="6.3.3.2" evidence="5"/>
<evidence type="ECO:0000313" key="7">
    <source>
        <dbReference type="Proteomes" id="UP000427769"/>
    </source>
</evidence>
<dbReference type="PANTHER" id="PTHR23407">
    <property type="entry name" value="ATPASE INHIBITOR/5-FORMYLTETRAHYDROFOLATE CYCLO-LIGASE"/>
    <property type="match status" value="1"/>
</dbReference>
<keyword evidence="3 4" id="KW-0067">ATP-binding</keyword>
<dbReference type="Proteomes" id="UP000427769">
    <property type="component" value="Chromosome"/>
</dbReference>
<dbReference type="EMBL" id="AP021875">
    <property type="protein sequence ID" value="BBO75117.1"/>
    <property type="molecule type" value="Genomic_DNA"/>
</dbReference>
<dbReference type="GO" id="GO:0009396">
    <property type="term" value="P:folic acid-containing compound biosynthetic process"/>
    <property type="evidence" value="ECO:0007669"/>
    <property type="project" value="TreeGrafter"/>
</dbReference>
<keyword evidence="2 4" id="KW-0547">Nucleotide-binding</keyword>
<reference evidence="6 7" key="1">
    <citation type="submission" date="2019-11" db="EMBL/GenBank/DDBJ databases">
        <title>Comparative genomics of hydrocarbon-degrading Desulfosarcina strains.</title>
        <authorList>
            <person name="Watanabe M."/>
            <person name="Kojima H."/>
            <person name="Fukui M."/>
        </authorList>
    </citation>
    <scope>NUCLEOTIDE SEQUENCE [LARGE SCALE GENOMIC DNA]</scope>
    <source>
        <strain evidence="6 7">PP31</strain>
    </source>
</reference>
<dbReference type="InterPro" id="IPR037171">
    <property type="entry name" value="NagB/RpiA_transferase-like"/>
</dbReference>
<dbReference type="PANTHER" id="PTHR23407:SF1">
    <property type="entry name" value="5-FORMYLTETRAHYDROFOLATE CYCLO-LIGASE"/>
    <property type="match status" value="1"/>
</dbReference>
<organism evidence="6 7">
    <name type="scientific">Desulfosarcina widdelii</name>
    <dbReference type="NCBI Taxonomy" id="947919"/>
    <lineage>
        <taxon>Bacteria</taxon>
        <taxon>Pseudomonadati</taxon>
        <taxon>Thermodesulfobacteriota</taxon>
        <taxon>Desulfobacteria</taxon>
        <taxon>Desulfobacterales</taxon>
        <taxon>Desulfosarcinaceae</taxon>
        <taxon>Desulfosarcina</taxon>
    </lineage>
</organism>
<evidence type="ECO:0000256" key="5">
    <source>
        <dbReference type="RuleBase" id="RU361279"/>
    </source>
</evidence>
<gene>
    <name evidence="6" type="ORF">DSCW_25340</name>
</gene>
<dbReference type="PIRSF" id="PIRSF006806">
    <property type="entry name" value="FTHF_cligase"/>
    <property type="match status" value="1"/>
</dbReference>
<evidence type="ECO:0000256" key="1">
    <source>
        <dbReference type="ARBA" id="ARBA00010638"/>
    </source>
</evidence>
<accession>A0A5K7ZG82</accession>
<dbReference type="GO" id="GO:0030272">
    <property type="term" value="F:5-formyltetrahydrofolate cyclo-ligase activity"/>
    <property type="evidence" value="ECO:0007669"/>
    <property type="project" value="UniProtKB-EC"/>
</dbReference>
<feature type="binding site" evidence="4">
    <location>
        <begin position="143"/>
        <end position="151"/>
    </location>
    <ligand>
        <name>ATP</name>
        <dbReference type="ChEBI" id="CHEBI:30616"/>
    </ligand>
</feature>
<evidence type="ECO:0000256" key="2">
    <source>
        <dbReference type="ARBA" id="ARBA00022741"/>
    </source>
</evidence>
<keyword evidence="6" id="KW-0436">Ligase</keyword>
<evidence type="ECO:0000313" key="6">
    <source>
        <dbReference type="EMBL" id="BBO75117.1"/>
    </source>
</evidence>
<dbReference type="InterPro" id="IPR024185">
    <property type="entry name" value="FTHF_cligase-like_sf"/>
</dbReference>
<dbReference type="SUPFAM" id="SSF100950">
    <property type="entry name" value="NagB/RpiA/CoA transferase-like"/>
    <property type="match status" value="1"/>
</dbReference>
<dbReference type="AlphaFoldDB" id="A0A5K7ZG82"/>
<comment type="catalytic activity">
    <reaction evidence="5">
        <text>(6S)-5-formyl-5,6,7,8-tetrahydrofolate + ATP = (6R)-5,10-methenyltetrahydrofolate + ADP + phosphate</text>
        <dbReference type="Rhea" id="RHEA:10488"/>
        <dbReference type="ChEBI" id="CHEBI:30616"/>
        <dbReference type="ChEBI" id="CHEBI:43474"/>
        <dbReference type="ChEBI" id="CHEBI:57455"/>
        <dbReference type="ChEBI" id="CHEBI:57457"/>
        <dbReference type="ChEBI" id="CHEBI:456216"/>
        <dbReference type="EC" id="6.3.3.2"/>
    </reaction>
</comment>
<proteinExistence type="inferred from homology"/>
<keyword evidence="5" id="KW-0479">Metal-binding</keyword>
<dbReference type="OrthoDB" id="9801938at2"/>
<comment type="cofactor">
    <cofactor evidence="5">
        <name>Mg(2+)</name>
        <dbReference type="ChEBI" id="CHEBI:18420"/>
    </cofactor>
</comment>
<keyword evidence="5" id="KW-0460">Magnesium</keyword>
<feature type="binding site" evidence="4">
    <location>
        <position position="63"/>
    </location>
    <ligand>
        <name>substrate</name>
    </ligand>
</feature>
<dbReference type="Pfam" id="PF01812">
    <property type="entry name" value="5-FTHF_cyc-lig"/>
    <property type="match status" value="1"/>
</dbReference>
<feature type="binding site" evidence="4">
    <location>
        <position position="58"/>
    </location>
    <ligand>
        <name>substrate</name>
    </ligand>
</feature>
<feature type="binding site" evidence="4">
    <location>
        <begin position="12"/>
        <end position="16"/>
    </location>
    <ligand>
        <name>ATP</name>
        <dbReference type="ChEBI" id="CHEBI:30616"/>
    </ligand>
</feature>
<comment type="similarity">
    <text evidence="1 5">Belongs to the 5-formyltetrahydrofolate cyclo-ligase family.</text>
</comment>
<sequence>MVTLMDEVREKKQEIRNEIAAFFDALDDEVLAANTTIIENRLFEFANFLESKIVMLYVNAENEVGTQNIVKRAFEYSKIVVLPAFDPARSTMKLMKVDNPDKDLTMGPRGILEPNPAKCKTVPLDCIDIAIVPGIAMDEKGGRIGSGDGYYDRIIPDLPMTTRKVGLVFEGQLVPQVPMESHDKHVDIIITEKRVIYKI</sequence>
<dbReference type="GO" id="GO:0035999">
    <property type="term" value="P:tetrahydrofolate interconversion"/>
    <property type="evidence" value="ECO:0007669"/>
    <property type="project" value="TreeGrafter"/>
</dbReference>
<evidence type="ECO:0000256" key="4">
    <source>
        <dbReference type="PIRSR" id="PIRSR006806-1"/>
    </source>
</evidence>
<protein>
    <recommendedName>
        <fullName evidence="5">5-formyltetrahydrofolate cyclo-ligase</fullName>
        <ecNumber evidence="5">6.3.3.2</ecNumber>
    </recommendedName>
</protein>
<dbReference type="InterPro" id="IPR002698">
    <property type="entry name" value="FTHF_cligase"/>
</dbReference>
<name>A0A5K7ZG82_9BACT</name>
<dbReference type="NCBIfam" id="TIGR02727">
    <property type="entry name" value="MTHFS_bact"/>
    <property type="match status" value="1"/>
</dbReference>
<dbReference type="GO" id="GO:0005524">
    <property type="term" value="F:ATP binding"/>
    <property type="evidence" value="ECO:0007669"/>
    <property type="project" value="UniProtKB-KW"/>
</dbReference>
<dbReference type="KEGG" id="dwd:DSCW_25340"/>
<dbReference type="GO" id="GO:0046872">
    <property type="term" value="F:metal ion binding"/>
    <property type="evidence" value="ECO:0007669"/>
    <property type="project" value="UniProtKB-KW"/>
</dbReference>
<keyword evidence="7" id="KW-1185">Reference proteome</keyword>
<evidence type="ECO:0000256" key="3">
    <source>
        <dbReference type="ARBA" id="ARBA00022840"/>
    </source>
</evidence>